<keyword evidence="2 4" id="KW-0808">Transferase</keyword>
<name>A0A557PFS3_9VIBR</name>
<evidence type="ECO:0000259" key="6">
    <source>
        <dbReference type="Pfam" id="PF04377"/>
    </source>
</evidence>
<evidence type="ECO:0000256" key="1">
    <source>
        <dbReference type="ARBA" id="ARBA00022490"/>
    </source>
</evidence>
<evidence type="ECO:0000313" key="7">
    <source>
        <dbReference type="EMBL" id="GLT14367.1"/>
    </source>
</evidence>
<comment type="catalytic activity">
    <reaction evidence="4">
        <text>N-terminal L-glutamyl-[protein] + L-leucyl-tRNA(Leu) = N-terminal L-leucyl-L-glutamyl-[protein] + tRNA(Leu) + H(+)</text>
        <dbReference type="Rhea" id="RHEA:50412"/>
        <dbReference type="Rhea" id="RHEA-COMP:9613"/>
        <dbReference type="Rhea" id="RHEA-COMP:9622"/>
        <dbReference type="Rhea" id="RHEA-COMP:12664"/>
        <dbReference type="Rhea" id="RHEA-COMP:12668"/>
        <dbReference type="ChEBI" id="CHEBI:15378"/>
        <dbReference type="ChEBI" id="CHEBI:64721"/>
        <dbReference type="ChEBI" id="CHEBI:78442"/>
        <dbReference type="ChEBI" id="CHEBI:78494"/>
        <dbReference type="ChEBI" id="CHEBI:133041"/>
        <dbReference type="EC" id="2.3.2.29"/>
    </reaction>
</comment>
<dbReference type="GO" id="GO:0071596">
    <property type="term" value="P:ubiquitin-dependent protein catabolic process via the N-end rule pathway"/>
    <property type="evidence" value="ECO:0007669"/>
    <property type="project" value="InterPro"/>
</dbReference>
<accession>A0A557PFS3</accession>
<sequence length="230" mass="27159">MESNQIKIGLTPSSQCSYLENQQERVAVILDEGLHTPSQYEVFLANGFRRSGKMIYRPHCDTCQACQPIRVSIPDIQYSKSQRRLLNKADQLLWELKPQLDENWFNLYERYIETRHQNGSMFPANKDIFESFILADWIQPQFLHVYENDTLIAVAVTDCLPNSLSAFYTFYEPEHPLSLGTLCVLLQLKQCERMHKQWLYLGYQIDDCPAMNYKVRFQRHQKLVNQRWQG</sequence>
<dbReference type="PANTHER" id="PTHR21367:SF1">
    <property type="entry name" value="ARGINYL-TRNA--PROTEIN TRANSFERASE 1"/>
    <property type="match status" value="1"/>
</dbReference>
<comment type="catalytic activity">
    <reaction evidence="4">
        <text>N-terminal L-aspartyl-[protein] + L-leucyl-tRNA(Leu) = N-terminal L-leucyl-L-aspartyl-[protein] + tRNA(Leu) + H(+)</text>
        <dbReference type="Rhea" id="RHEA:50420"/>
        <dbReference type="Rhea" id="RHEA-COMP:9613"/>
        <dbReference type="Rhea" id="RHEA-COMP:9622"/>
        <dbReference type="Rhea" id="RHEA-COMP:12669"/>
        <dbReference type="Rhea" id="RHEA-COMP:12674"/>
        <dbReference type="ChEBI" id="CHEBI:15378"/>
        <dbReference type="ChEBI" id="CHEBI:64720"/>
        <dbReference type="ChEBI" id="CHEBI:78442"/>
        <dbReference type="ChEBI" id="CHEBI:78494"/>
        <dbReference type="ChEBI" id="CHEBI:133042"/>
        <dbReference type="EC" id="2.3.2.29"/>
    </reaction>
</comment>
<keyword evidence="3 4" id="KW-0012">Acyltransferase</keyword>
<reference evidence="7" key="1">
    <citation type="journal article" date="2014" name="Int. J. Syst. Evol. Microbiol.">
        <title>Complete genome of a new Firmicutes species belonging to the dominant human colonic microbiota ('Ruminococcus bicirculans') reveals two chromosomes and a selective capacity to utilize plant glucans.</title>
        <authorList>
            <consortium name="NISC Comparative Sequencing Program"/>
            <person name="Wegmann U."/>
            <person name="Louis P."/>
            <person name="Goesmann A."/>
            <person name="Henrissat B."/>
            <person name="Duncan S.H."/>
            <person name="Flint H.J."/>
        </authorList>
    </citation>
    <scope>NUCLEOTIDE SEQUENCE</scope>
    <source>
        <strain evidence="7">NBRC 111146</strain>
    </source>
</reference>
<dbReference type="NCBIfam" id="NF002346">
    <property type="entry name" value="PRK01305.2-3"/>
    <property type="match status" value="1"/>
</dbReference>
<evidence type="ECO:0000256" key="4">
    <source>
        <dbReference type="HAMAP-Rule" id="MF_00689"/>
    </source>
</evidence>
<dbReference type="EC" id="2.3.2.29" evidence="4"/>
<dbReference type="InterPro" id="IPR016181">
    <property type="entry name" value="Acyl_CoA_acyltransferase"/>
</dbReference>
<dbReference type="EMBL" id="BSPV01000004">
    <property type="protein sequence ID" value="GLT14367.1"/>
    <property type="molecule type" value="Genomic_DNA"/>
</dbReference>
<dbReference type="GO" id="GO:0005737">
    <property type="term" value="C:cytoplasm"/>
    <property type="evidence" value="ECO:0007669"/>
    <property type="project" value="UniProtKB-SubCell"/>
</dbReference>
<keyword evidence="10" id="KW-1185">Reference proteome</keyword>
<feature type="domain" description="N-end aminoacyl transferase N-terminal" evidence="5">
    <location>
        <begin position="14"/>
        <end position="84"/>
    </location>
</feature>
<feature type="domain" description="N-end rule aminoacyl transferase C-terminal" evidence="6">
    <location>
        <begin position="104"/>
        <end position="223"/>
    </location>
</feature>
<dbReference type="PIRSF" id="PIRSF037208">
    <property type="entry name" value="ATE_pro_prd"/>
    <property type="match status" value="1"/>
</dbReference>
<dbReference type="InterPro" id="IPR017138">
    <property type="entry name" value="Asp_Glu_LeuTrfase"/>
</dbReference>
<protein>
    <recommendedName>
        <fullName evidence="4">Aspartate/glutamate leucyltransferase</fullName>
        <ecNumber evidence="4">2.3.2.29</ecNumber>
    </recommendedName>
</protein>
<dbReference type="NCBIfam" id="NF002345">
    <property type="entry name" value="PRK01305.2-2"/>
    <property type="match status" value="1"/>
</dbReference>
<dbReference type="EMBL" id="VMKJ01000002">
    <property type="protein sequence ID" value="TVO39515.1"/>
    <property type="molecule type" value="Genomic_DNA"/>
</dbReference>
<dbReference type="RefSeq" id="WP_089122768.1">
    <property type="nucleotide sequence ID" value="NZ_BSPV01000004.1"/>
</dbReference>
<dbReference type="HAMAP" id="MF_00689">
    <property type="entry name" value="Bpt"/>
    <property type="match status" value="1"/>
</dbReference>
<evidence type="ECO:0000313" key="10">
    <source>
        <dbReference type="Proteomes" id="UP001157156"/>
    </source>
</evidence>
<reference evidence="8 9" key="3">
    <citation type="submission" date="2019-07" db="EMBL/GenBank/DDBJ databases">
        <title>The draft genome sequence of Vibrio algivorus M1486.</title>
        <authorList>
            <person name="Meng X."/>
        </authorList>
    </citation>
    <scope>NUCLEOTIDE SEQUENCE [LARGE SCALE GENOMIC DNA]</scope>
    <source>
        <strain evidence="8 9">M1486</strain>
    </source>
</reference>
<keyword evidence="1 4" id="KW-0963">Cytoplasm</keyword>
<comment type="function">
    <text evidence="4">Functions in the N-end rule pathway of protein degradation where it conjugates Leu from its aminoacyl-tRNA to the N-termini of proteins containing an N-terminal aspartate or glutamate.</text>
</comment>
<gene>
    <name evidence="4" type="primary">bpt</name>
    <name evidence="7" type="synonym">ate</name>
    <name evidence="8" type="ORF">FOF44_02725</name>
    <name evidence="7" type="ORF">GCM10007931_13420</name>
</gene>
<comment type="similarity">
    <text evidence="4">Belongs to the R-transferase family. Bpt subfamily.</text>
</comment>
<evidence type="ECO:0000256" key="3">
    <source>
        <dbReference type="ARBA" id="ARBA00023315"/>
    </source>
</evidence>
<reference evidence="7" key="4">
    <citation type="submission" date="2023-01" db="EMBL/GenBank/DDBJ databases">
        <title>Draft genome sequence of Vibrio algivorus strain NBRC 111146.</title>
        <authorList>
            <person name="Sun Q."/>
            <person name="Mori K."/>
        </authorList>
    </citation>
    <scope>NUCLEOTIDE SEQUENCE</scope>
    <source>
        <strain evidence="7">NBRC 111146</strain>
    </source>
</reference>
<dbReference type="GO" id="GO:0004057">
    <property type="term" value="F:arginyl-tRNA--protein transferase activity"/>
    <property type="evidence" value="ECO:0007669"/>
    <property type="project" value="InterPro"/>
</dbReference>
<evidence type="ECO:0000259" key="5">
    <source>
        <dbReference type="Pfam" id="PF04376"/>
    </source>
</evidence>
<dbReference type="PANTHER" id="PTHR21367">
    <property type="entry name" value="ARGININE-TRNA-PROTEIN TRANSFERASE 1"/>
    <property type="match status" value="1"/>
</dbReference>
<reference evidence="10" key="2">
    <citation type="journal article" date="2019" name="Int. J. Syst. Evol. Microbiol.">
        <title>The Global Catalogue of Microorganisms (GCM) 10K type strain sequencing project: providing services to taxonomists for standard genome sequencing and annotation.</title>
        <authorList>
            <consortium name="The Broad Institute Genomics Platform"/>
            <consortium name="The Broad Institute Genome Sequencing Center for Infectious Disease"/>
            <person name="Wu L."/>
            <person name="Ma J."/>
        </authorList>
    </citation>
    <scope>NUCLEOTIDE SEQUENCE [LARGE SCALE GENOMIC DNA]</scope>
    <source>
        <strain evidence="10">NBRC 111146</strain>
    </source>
</reference>
<dbReference type="InterPro" id="IPR007472">
    <property type="entry name" value="N-end_Aminoacyl_Trfase_C"/>
</dbReference>
<evidence type="ECO:0000313" key="8">
    <source>
        <dbReference type="EMBL" id="TVO39515.1"/>
    </source>
</evidence>
<dbReference type="Pfam" id="PF04377">
    <property type="entry name" value="ATE_C"/>
    <property type="match status" value="1"/>
</dbReference>
<dbReference type="Proteomes" id="UP001157156">
    <property type="component" value="Unassembled WGS sequence"/>
</dbReference>
<dbReference type="NCBIfam" id="NF002342">
    <property type="entry name" value="PRK01305.1-3"/>
    <property type="match status" value="1"/>
</dbReference>
<evidence type="ECO:0000256" key="2">
    <source>
        <dbReference type="ARBA" id="ARBA00022679"/>
    </source>
</evidence>
<comment type="caution">
    <text evidence="8">The sequence shown here is derived from an EMBL/GenBank/DDBJ whole genome shotgun (WGS) entry which is preliminary data.</text>
</comment>
<dbReference type="AlphaFoldDB" id="A0A557PFS3"/>
<dbReference type="OrthoDB" id="9782022at2"/>
<dbReference type="InterPro" id="IPR030700">
    <property type="entry name" value="N-end_Aminoacyl_Trfase"/>
</dbReference>
<comment type="subcellular location">
    <subcellularLocation>
        <location evidence="4">Cytoplasm</location>
    </subcellularLocation>
</comment>
<dbReference type="Pfam" id="PF04376">
    <property type="entry name" value="ATE_N"/>
    <property type="match status" value="1"/>
</dbReference>
<dbReference type="SUPFAM" id="SSF55729">
    <property type="entry name" value="Acyl-CoA N-acyltransferases (Nat)"/>
    <property type="match status" value="1"/>
</dbReference>
<dbReference type="InterPro" id="IPR007471">
    <property type="entry name" value="N-end_Aminoacyl_Trfase_N"/>
</dbReference>
<dbReference type="Proteomes" id="UP000319828">
    <property type="component" value="Unassembled WGS sequence"/>
</dbReference>
<dbReference type="GO" id="GO:0008914">
    <property type="term" value="F:leucyl-tRNA--protein transferase activity"/>
    <property type="evidence" value="ECO:0007669"/>
    <property type="project" value="UniProtKB-UniRule"/>
</dbReference>
<evidence type="ECO:0000313" key="9">
    <source>
        <dbReference type="Proteomes" id="UP000319828"/>
    </source>
</evidence>
<proteinExistence type="inferred from homology"/>
<organism evidence="8 9">
    <name type="scientific">Vibrio algivorus</name>
    <dbReference type="NCBI Taxonomy" id="1667024"/>
    <lineage>
        <taxon>Bacteria</taxon>
        <taxon>Pseudomonadati</taxon>
        <taxon>Pseudomonadota</taxon>
        <taxon>Gammaproteobacteria</taxon>
        <taxon>Vibrionales</taxon>
        <taxon>Vibrionaceae</taxon>
        <taxon>Vibrio</taxon>
    </lineage>
</organism>